<evidence type="ECO:0000313" key="2">
    <source>
        <dbReference type="Proteomes" id="UP001408356"/>
    </source>
</evidence>
<gene>
    <name evidence="1" type="ORF">SUNI508_06243</name>
</gene>
<name>A0ABR2V0N7_9PEZI</name>
<accession>A0ABR2V0N7</accession>
<comment type="caution">
    <text evidence="1">The sequence shown here is derived from an EMBL/GenBank/DDBJ whole genome shotgun (WGS) entry which is preliminary data.</text>
</comment>
<sequence>MLSIIEEVLASDANSGIQLKTIAIFAGVEKALVKTRLQSGAISGCGQCVPSLTEEAIEQSTSIVAQLGPEPFLDAMTANPDFNIIESLRPRQKLFGAFTHMGKIMECGGQCAQPKSAGAVGTLYPDGEFDIAPLDPKAVCTPLSVAAHTLYGKTRPDILHGPGGHLDLTKSNYEQLSDGRSVKVSGSTFHFSKEAGSPYTLKLEAARVVGYRTVFMGSIRDPILIGQIDTLIETIKGYPMEVDFHVHGRNTDEVFLVAEVLADSQIIATSVASTARVATVHGPYPGQKATSGNFAFGIGGKLEIEMGPCAEFSVYHLMNLEDGEERLHPLASHEPILTNGDIGDKLAIRHSIRTIGCWKSLSSASPTPQAIHADIKKVTAIDTSTASKGDSRTLGESLSRPTKVGDLAKVIRSKNAGP</sequence>
<protein>
    <submittedName>
        <fullName evidence="1">Uncharacterized protein</fullName>
    </submittedName>
</protein>
<reference evidence="1 2" key="1">
    <citation type="journal article" date="2024" name="J. Plant Pathol.">
        <title>Sequence and assembly of the genome of Seiridium unicorne, isolate CBS 538.82, causal agent of cypress canker disease.</title>
        <authorList>
            <person name="Scali E."/>
            <person name="Rocca G.D."/>
            <person name="Danti R."/>
            <person name="Garbelotto M."/>
            <person name="Barberini S."/>
            <person name="Baroncelli R."/>
            <person name="Emiliani G."/>
        </authorList>
    </citation>
    <scope>NUCLEOTIDE SEQUENCE [LARGE SCALE GENOMIC DNA]</scope>
    <source>
        <strain evidence="1 2">BM-138-508</strain>
    </source>
</reference>
<proteinExistence type="predicted"/>
<keyword evidence="2" id="KW-1185">Reference proteome</keyword>
<dbReference type="EMBL" id="JARVKF010000224">
    <property type="protein sequence ID" value="KAK9420503.1"/>
    <property type="molecule type" value="Genomic_DNA"/>
</dbReference>
<organism evidence="1 2">
    <name type="scientific">Seiridium unicorne</name>
    <dbReference type="NCBI Taxonomy" id="138068"/>
    <lineage>
        <taxon>Eukaryota</taxon>
        <taxon>Fungi</taxon>
        <taxon>Dikarya</taxon>
        <taxon>Ascomycota</taxon>
        <taxon>Pezizomycotina</taxon>
        <taxon>Sordariomycetes</taxon>
        <taxon>Xylariomycetidae</taxon>
        <taxon>Amphisphaeriales</taxon>
        <taxon>Sporocadaceae</taxon>
        <taxon>Seiridium</taxon>
    </lineage>
</organism>
<dbReference type="Proteomes" id="UP001408356">
    <property type="component" value="Unassembled WGS sequence"/>
</dbReference>
<evidence type="ECO:0000313" key="1">
    <source>
        <dbReference type="EMBL" id="KAK9420503.1"/>
    </source>
</evidence>